<gene>
    <name evidence="1" type="ORF">GGD56_000791</name>
</gene>
<evidence type="ECO:0000313" key="2">
    <source>
        <dbReference type="Proteomes" id="UP000551353"/>
    </source>
</evidence>
<name>A0ABR6IGI0_9HYPH</name>
<evidence type="ECO:0000313" key="1">
    <source>
        <dbReference type="EMBL" id="MBB4226971.1"/>
    </source>
</evidence>
<reference evidence="1 2" key="1">
    <citation type="submission" date="2020-08" db="EMBL/GenBank/DDBJ databases">
        <title>Genomic Encyclopedia of Type Strains, Phase IV (KMG-V): Genome sequencing to study the core and pangenomes of soil and plant-associated prokaryotes.</title>
        <authorList>
            <person name="Whitman W."/>
        </authorList>
    </citation>
    <scope>NUCLEOTIDE SEQUENCE [LARGE SCALE GENOMIC DNA]</scope>
    <source>
        <strain evidence="1 2">SEMIA 4087</strain>
    </source>
</reference>
<dbReference type="EMBL" id="JACIFX010000001">
    <property type="protein sequence ID" value="MBB4226971.1"/>
    <property type="molecule type" value="Genomic_DNA"/>
</dbReference>
<proteinExistence type="predicted"/>
<protein>
    <submittedName>
        <fullName evidence="1">Uncharacterized protein</fullName>
    </submittedName>
</protein>
<accession>A0ABR6IGI0</accession>
<keyword evidence="2" id="KW-1185">Reference proteome</keyword>
<sequence length="204" mass="22556">MGAMMICGDERIYFFEFERVDEPLEPVTHSSFVSHHPFDDACRAACQPGGASATAVLSGRRRRRNASDNLYLEVEAGEPIYPDRRPIGVRRFAEDLLFDSHNRSELVFGIGVKAGYVHDVIHRAAGRAECRIQVFECQLYLPLEIGFRRSVGAAADLSRHKQQVAGSNCCGIAVLFVKGMPVCGENSLAGHSDFLLDRWPASAE</sequence>
<dbReference type="Proteomes" id="UP000551353">
    <property type="component" value="Unassembled WGS sequence"/>
</dbReference>
<comment type="caution">
    <text evidence="1">The sequence shown here is derived from an EMBL/GenBank/DDBJ whole genome shotgun (WGS) entry which is preliminary data.</text>
</comment>
<organism evidence="1 2">
    <name type="scientific">Rhizobium mongolense</name>
    <dbReference type="NCBI Taxonomy" id="57676"/>
    <lineage>
        <taxon>Bacteria</taxon>
        <taxon>Pseudomonadati</taxon>
        <taxon>Pseudomonadota</taxon>
        <taxon>Alphaproteobacteria</taxon>
        <taxon>Hyphomicrobiales</taxon>
        <taxon>Rhizobiaceae</taxon>
        <taxon>Rhizobium/Agrobacterium group</taxon>
        <taxon>Rhizobium</taxon>
    </lineage>
</organism>